<dbReference type="CDD" id="cd00082">
    <property type="entry name" value="HisKA"/>
    <property type="match status" value="1"/>
</dbReference>
<dbReference type="Gene3D" id="1.10.287.130">
    <property type="match status" value="1"/>
</dbReference>
<feature type="compositionally biased region" description="Basic residues" evidence="4">
    <location>
        <begin position="2347"/>
        <end position="2366"/>
    </location>
</feature>
<feature type="compositionally biased region" description="Gly residues" evidence="4">
    <location>
        <begin position="2727"/>
        <end position="2744"/>
    </location>
</feature>
<dbReference type="SMART" id="SM00267">
    <property type="entry name" value="GGDEF"/>
    <property type="match status" value="1"/>
</dbReference>
<evidence type="ECO:0000256" key="3">
    <source>
        <dbReference type="SAM" id="Coils"/>
    </source>
</evidence>
<feature type="compositionally biased region" description="Low complexity" evidence="4">
    <location>
        <begin position="2514"/>
        <end position="2526"/>
    </location>
</feature>
<feature type="region of interest" description="Disordered" evidence="4">
    <location>
        <begin position="2157"/>
        <end position="2948"/>
    </location>
</feature>
<dbReference type="InterPro" id="IPR001789">
    <property type="entry name" value="Sig_transdc_resp-reg_receiver"/>
</dbReference>
<reference evidence="8" key="1">
    <citation type="journal article" date="2019" name="Sci. Rep.">
        <title>Draft genome of Tanacetum cinerariifolium, the natural source of mosquito coil.</title>
        <authorList>
            <person name="Yamashiro T."/>
            <person name="Shiraishi A."/>
            <person name="Satake H."/>
            <person name="Nakayama K."/>
        </authorList>
    </citation>
    <scope>NUCLEOTIDE SEQUENCE</scope>
</reference>
<dbReference type="InterPro" id="IPR036097">
    <property type="entry name" value="HisK_dim/P_sf"/>
</dbReference>
<feature type="compositionally biased region" description="Basic residues" evidence="4">
    <location>
        <begin position="2770"/>
        <end position="2782"/>
    </location>
</feature>
<dbReference type="InterPro" id="IPR036890">
    <property type="entry name" value="HATPase_C_sf"/>
</dbReference>
<feature type="compositionally biased region" description="Basic residues" evidence="4">
    <location>
        <begin position="884"/>
        <end position="900"/>
    </location>
</feature>
<feature type="compositionally biased region" description="Basic residues" evidence="4">
    <location>
        <begin position="2932"/>
        <end position="2942"/>
    </location>
</feature>
<dbReference type="SUPFAM" id="SSF55874">
    <property type="entry name" value="ATPase domain of HSP90 chaperone/DNA topoisomerase II/histidine kinase"/>
    <property type="match status" value="1"/>
</dbReference>
<dbReference type="PANTHER" id="PTHR43547:SF2">
    <property type="entry name" value="HYBRID SIGNAL TRANSDUCTION HISTIDINE KINASE C"/>
    <property type="match status" value="1"/>
</dbReference>
<feature type="compositionally biased region" description="Low complexity" evidence="4">
    <location>
        <begin position="2115"/>
        <end position="2125"/>
    </location>
</feature>
<feature type="compositionally biased region" description="Low complexity" evidence="4">
    <location>
        <begin position="1138"/>
        <end position="1154"/>
    </location>
</feature>
<dbReference type="CDD" id="cd01949">
    <property type="entry name" value="GGDEF"/>
    <property type="match status" value="1"/>
</dbReference>
<dbReference type="Gene3D" id="3.30.70.270">
    <property type="match status" value="1"/>
</dbReference>
<feature type="coiled-coil region" evidence="3">
    <location>
        <begin position="598"/>
        <end position="632"/>
    </location>
</feature>
<dbReference type="InterPro" id="IPR029787">
    <property type="entry name" value="Nucleotide_cyclase"/>
</dbReference>
<feature type="compositionally biased region" description="Basic residues" evidence="4">
    <location>
        <begin position="2221"/>
        <end position="2239"/>
    </location>
</feature>
<feature type="compositionally biased region" description="Basic residues" evidence="4">
    <location>
        <begin position="2258"/>
        <end position="2284"/>
    </location>
</feature>
<dbReference type="SMART" id="SM00448">
    <property type="entry name" value="REC"/>
    <property type="match status" value="2"/>
</dbReference>
<feature type="compositionally biased region" description="Basic residues" evidence="4">
    <location>
        <begin position="1059"/>
        <end position="1072"/>
    </location>
</feature>
<evidence type="ECO:0000259" key="6">
    <source>
        <dbReference type="PROSITE" id="PS50110"/>
    </source>
</evidence>
<feature type="compositionally biased region" description="Basic and acidic residues" evidence="4">
    <location>
        <begin position="2006"/>
        <end position="2025"/>
    </location>
</feature>
<feature type="compositionally biased region" description="Basic residues" evidence="4">
    <location>
        <begin position="2423"/>
        <end position="2435"/>
    </location>
</feature>
<feature type="compositionally biased region" description="Low complexity" evidence="4">
    <location>
        <begin position="2335"/>
        <end position="2346"/>
    </location>
</feature>
<dbReference type="PANTHER" id="PTHR43547">
    <property type="entry name" value="TWO-COMPONENT HISTIDINE KINASE"/>
    <property type="match status" value="1"/>
</dbReference>
<feature type="domain" description="Response regulatory" evidence="6">
    <location>
        <begin position="11"/>
        <end position="126"/>
    </location>
</feature>
<feature type="compositionally biased region" description="Basic residues" evidence="4">
    <location>
        <begin position="2662"/>
        <end position="2685"/>
    </location>
</feature>
<dbReference type="PROSITE" id="PS50887">
    <property type="entry name" value="GGDEF"/>
    <property type="match status" value="1"/>
</dbReference>
<dbReference type="InterPro" id="IPR000160">
    <property type="entry name" value="GGDEF_dom"/>
</dbReference>
<dbReference type="Pfam" id="PF00072">
    <property type="entry name" value="Response_reg"/>
    <property type="match status" value="2"/>
</dbReference>
<name>A0A699GE80_TANCI</name>
<feature type="region of interest" description="Disordered" evidence="4">
    <location>
        <begin position="1610"/>
        <end position="1734"/>
    </location>
</feature>
<dbReference type="Gene3D" id="3.30.565.10">
    <property type="entry name" value="Histidine kinase-like ATPase, C-terminal domain"/>
    <property type="match status" value="1"/>
</dbReference>
<dbReference type="FunFam" id="3.30.70.270:FF:000001">
    <property type="entry name" value="Diguanylate cyclase domain protein"/>
    <property type="match status" value="1"/>
</dbReference>
<evidence type="ECO:0000256" key="4">
    <source>
        <dbReference type="SAM" id="MobiDB-lite"/>
    </source>
</evidence>
<dbReference type="InterPro" id="IPR003594">
    <property type="entry name" value="HATPase_dom"/>
</dbReference>
<dbReference type="NCBIfam" id="TIGR00254">
    <property type="entry name" value="GGDEF"/>
    <property type="match status" value="1"/>
</dbReference>
<feature type="modified residue" description="4-aspartylphosphate" evidence="2">
    <location>
        <position position="531"/>
    </location>
</feature>
<feature type="compositionally biased region" description="Basic and acidic residues" evidence="4">
    <location>
        <begin position="1006"/>
        <end position="1028"/>
    </location>
</feature>
<dbReference type="CDD" id="cd00075">
    <property type="entry name" value="HATPase"/>
    <property type="match status" value="1"/>
</dbReference>
<dbReference type="SUPFAM" id="SSF47384">
    <property type="entry name" value="Homodimeric domain of signal transducing histidine kinase"/>
    <property type="match status" value="1"/>
</dbReference>
<feature type="compositionally biased region" description="Basic residues" evidence="4">
    <location>
        <begin position="1648"/>
        <end position="1662"/>
    </location>
</feature>
<feature type="compositionally biased region" description="Low complexity" evidence="4">
    <location>
        <begin position="1073"/>
        <end position="1084"/>
    </location>
</feature>
<feature type="domain" description="Histidine kinase" evidence="5">
    <location>
        <begin position="652"/>
        <end position="800"/>
    </location>
</feature>
<proteinExistence type="predicted"/>
<feature type="modified residue" description="4-aspartylphosphate" evidence="2">
    <location>
        <position position="61"/>
    </location>
</feature>
<sequence length="2948" mass="320648">MPSRDDILHAKILVVDDSADNVELMLEILREAGYTDVSSTMLPEQVCPMHRQHCYDLILLDLQMPGLNGFQVMKGLKEIEQGGYLPVLALTAQPSFKIAALEAGARDFISKPFDLLEVHKRIHNMLEVRLLYKELAQYSKQQQELALHDPLTGLPNRRLLEDRIATVLQHATRQQNKAAVMYLDLDGFKPINDTYGHAAGDEILKLVAQRLVSCARKEDTVARVGGDEFVIVMGNISHVSDTQEPANKLIESVSQPYIVNGHTLQLSTSIGIGIFPDDADAVAAVIAVADAALYEAKRSGKNRSCTAQSLNTQTPRPQTMAFFLATSLGAARDFAGVLVVVLGVHHFGWDFDAGDAGIDRNRIAGREGHFQAVVQQGFLRMLLRRGLLQVGQRGNRGGPLDELQVGQIAHGVHVERGGQCLGVLGADAAQRAHGRIGQGAEVMANKFFVHDSIDIHDVFLGLVDTLSLDTVPTLDKPKILVVNDDANSLFALTSLLGQWAEQESYEVLAARSGQEALRQVLMHDFAVILLDVNMPGMDGFETAEAIHQRARSADIPIIFITAFLADELDRLKAYQRGAVDFLFTPVIPQILYAKISVFVALAMKNEELKKQARELSQRTTELTASNKRLRREIEDRQVAERQNHAKDEFLAMLGHELRNPLSAISSAASLIGLPGVTTDGVHRAKKIIERQSQHLGRIVDDLLDLSRAMSGKILLNRAPLDLAALVAGSLETFRATGRSFDYELEQNLEAGWVQGDATRLEQIVSNLIDNALKYTPAGGRIEVRTWAEDDEVVLSVRDSGRPRHRPVAGAAPDRPARRRNRGRQQRPGRRQHIHLAPAPHRPPGRNGRARSPRRRRQTDAGAHRRQRRRPRNDVDDAGLLRLSGARRRRRSARPGRRARVPARPGTGRYRPARHRRLRGGAPPAGRSRDAPHQADRADWLRPGGRPETRDGRRLRPPPGQAGRYRTVDGTARQPGLVADGTHHASGPADAKAARRPGAAGPRRSHEKTAEPDRRDQPPDADQAVERQARVSRGARGAGRTGGAIWRPARHPGPQQPPGRRARLPAQPRHRAAAHAGGSAAQHRGPCPRHRGHDQVRAAHGARARRLPGRHPHAGARPERRRHPHPDPAEAGPAVTGTGPQPGVAPGRGPPAACGAAGGPRSDQCSLTSGVVQAHVHQPRHEPFHEPAQSLERTHQATHGRGLAERHQRTVVAVFVRFGLRRLAVALAQERLEQVIGLLVRRLGTRRHRFAVGTDACGAVAQRINARHALDLQMLVHVQRARAHRGQPQFLQKIRGLDAGRPHGQLRRIDDVAGGHALRGNGRHAGVGHHFHGALVEQLERGARHFFRQRGQNARRAFQQGDADIALGLELAVAVRGVHAAGLAQFGRQLDAGGAAADDHHVHARIRVMAFLQRRQREQFQQRQAETFRILGGVERNGVFRRARHAEVIRRAAHRDHQRFERHFALRQHDFVAVVAAADGADGHGAAFGVERQHGPVRKRKTVVVRQHLVGQAFLVHIEGTGCHFVQRRLPDMVQAAIHEHHRPRHLAAQFAGEFEPARAATYDHNFALQIILLYRRNAVSSIKANRHDTKAGQIFPITIGPATIIRARLARGRGPPPAPPWHQPVELDGDCPDRQGNGAAVANPPGRPRGRGRSHHGGHHRPPGQGGLHAAHAVGHRPPRQAAEPDGRRLDRRRAYERRCSRSGQRRYQPHHDHRVDHAGHHHPGTGRHHCQRRPAPYAGQPVGVAGPDHLGADVVHRGHRDRHPAHGLAVRPLRPEKYLSHCRRRFYLGLGAVRAVDEPDRNRRCPYAAGRVRRGPGAAVAGHAARHQPARKTRVGHGRVGHGRDDRPDPGPHAGRLADGRLQLALGVLHQRAGGRAGVLRHLALHRRHVRAAQDEVRRLRLHYPEPGHRRAADAAGPGRAERLVRGHRNLDRSARAGAGVHLLCRAHGHAAARQIVLRLPAAEKRQLRERPAVHLHRGPGAVCHARAHAHHAAKPDGLPGRRGGPGDRAVRHRHHDCDDDRRQTGGPDRPAPAAGHRLCHHRILAVADDALHAGAVAKRHRVARRDPGPGTGTGVRAAVGRHVCHAVARDARRRHGHLQPDAQYRQLDRHRPGANAPGRGAAQQRDHAPGVDDRVRGRLLVDADPDLVRAAAAAVDTPCRQARRAGGPRRPDGAGARQRPHAGNGGRAHRHRALGTVAQHGRRGHRAGRLRQRQPPALFRHRAVPRADRRRHLHRRNAAPGSALQLRLVGQEPRAGGRRRGRPERRPRRVCAGRTGAGRRRRPELLQIARRFCPPRQPRPADHGASRAGGRPGPPHRQRPGQCRRPPRGAGGPEPAAQAEGPTRCRPRPRTRSAARPHWRRPRGAGRPQAGAGDGRAARPARAAGHRTAGPPARPAGRALEARVVDQPHRCRPGRVLSGPRPHRLDRSRHHQGGKAAAGGQPHFLRGTDADAAPVRQPPARRPAGRRAHCTQRPHCRIQPGHRGRRARRGAGRAAGAGRGTADRRAAGGHAGSARATGLRAGPLRPRPGRQPQPAQRPPGRAAPARRRPVPAASTTAVRGGADQFTGRRLPRAGAAGHRTEIISTAPLGHGAGPARAGAVEHPGDRQRLRGRQSGQPVVAGDGQRHRHPRRRNADGAGRRAAGHAGRGRRRRGAGPGRRQTGRRRAPAAHALRGRGAIRRRGRAAQAGTGLGRERPGAPRAAGGRPHDIGRGSGTRAPGCRQRPCGGGRGRETGPGGAGVGGRRGRGAPPGRAGGQGRLRAGVAGRAPQHHRRSRVRLRGQARGAGGRARHAGHAAAVDRAARPAVGGRQLQGIGIARHPRGPAGRGGSGHVRRQGGIPRQGGGPVGRHRQRVLAAAGAKRQRQLDQGGAAPARAHCARSAGTARPPAAHRPVHDRESGHQPHRRPGAGRGHAVEPGVHDRRAVATAATGRHRRRRHHRAQPAPGG</sequence>
<feature type="domain" description="Response regulatory" evidence="6">
    <location>
        <begin position="478"/>
        <end position="599"/>
    </location>
</feature>
<feature type="region of interest" description="Disordered" evidence="4">
    <location>
        <begin position="2093"/>
        <end position="2134"/>
    </location>
</feature>
<feature type="domain" description="GGDEF" evidence="7">
    <location>
        <begin position="176"/>
        <end position="309"/>
    </location>
</feature>
<dbReference type="PROSITE" id="PS50110">
    <property type="entry name" value="RESPONSE_REGULATORY"/>
    <property type="match status" value="2"/>
</dbReference>
<keyword evidence="1 2" id="KW-0597">Phosphoprotein</keyword>
<feature type="compositionally biased region" description="Basic residues" evidence="4">
    <location>
        <begin position="1720"/>
        <end position="1733"/>
    </location>
</feature>
<dbReference type="Pfam" id="PF00512">
    <property type="entry name" value="HisKA"/>
    <property type="match status" value="1"/>
</dbReference>
<dbReference type="EMBL" id="BKCJ010000002">
    <property type="protein sequence ID" value="GEU28213.1"/>
    <property type="molecule type" value="Genomic_DNA"/>
</dbReference>
<evidence type="ECO:0000256" key="1">
    <source>
        <dbReference type="ARBA" id="ARBA00022553"/>
    </source>
</evidence>
<dbReference type="InterPro" id="IPR005467">
    <property type="entry name" value="His_kinase_dom"/>
</dbReference>
<feature type="region of interest" description="Disordered" evidence="4">
    <location>
        <begin position="1817"/>
        <end position="1858"/>
    </location>
</feature>
<evidence type="ECO:0000259" key="7">
    <source>
        <dbReference type="PROSITE" id="PS50887"/>
    </source>
</evidence>
<feature type="compositionally biased region" description="Basic and acidic residues" evidence="4">
    <location>
        <begin position="2402"/>
        <end position="2411"/>
    </location>
</feature>
<dbReference type="Pfam" id="PF02518">
    <property type="entry name" value="HATPase_c"/>
    <property type="match status" value="1"/>
</dbReference>
<feature type="compositionally biased region" description="Low complexity" evidence="4">
    <location>
        <begin position="2870"/>
        <end position="2884"/>
    </location>
</feature>
<dbReference type="Gene3D" id="3.40.50.2300">
    <property type="match status" value="2"/>
</dbReference>
<feature type="compositionally biased region" description="Low complexity" evidence="4">
    <location>
        <begin position="2380"/>
        <end position="2401"/>
    </location>
</feature>
<dbReference type="SUPFAM" id="SSF52172">
    <property type="entry name" value="CheY-like"/>
    <property type="match status" value="2"/>
</dbReference>
<organism evidence="8">
    <name type="scientific">Tanacetum cinerariifolium</name>
    <name type="common">Dalmatian daisy</name>
    <name type="synonym">Chrysanthemum cinerariifolium</name>
    <dbReference type="NCBI Taxonomy" id="118510"/>
    <lineage>
        <taxon>Eukaryota</taxon>
        <taxon>Viridiplantae</taxon>
        <taxon>Streptophyta</taxon>
        <taxon>Embryophyta</taxon>
        <taxon>Tracheophyta</taxon>
        <taxon>Spermatophyta</taxon>
        <taxon>Magnoliopsida</taxon>
        <taxon>eudicotyledons</taxon>
        <taxon>Gunneridae</taxon>
        <taxon>Pentapetalae</taxon>
        <taxon>asterids</taxon>
        <taxon>campanulids</taxon>
        <taxon>Asterales</taxon>
        <taxon>Asteraceae</taxon>
        <taxon>Asteroideae</taxon>
        <taxon>Anthemideae</taxon>
        <taxon>Anthemidinae</taxon>
        <taxon>Tanacetum</taxon>
    </lineage>
</organism>
<feature type="compositionally biased region" description="Basic and acidic residues" evidence="4">
    <location>
        <begin position="1710"/>
        <end position="1719"/>
    </location>
</feature>
<comment type="caution">
    <text evidence="8">The sequence shown here is derived from an EMBL/GenBank/DDBJ whole genome shotgun (WGS) entry which is preliminary data.</text>
</comment>
<feature type="region of interest" description="Disordered" evidence="4">
    <location>
        <begin position="797"/>
        <end position="1204"/>
    </location>
</feature>
<feature type="compositionally biased region" description="Basic residues" evidence="4">
    <location>
        <begin position="1099"/>
        <end position="1123"/>
    </location>
</feature>
<dbReference type="PROSITE" id="PS50109">
    <property type="entry name" value="HIS_KIN"/>
    <property type="match status" value="1"/>
</dbReference>
<feature type="compositionally biased region" description="Basic and acidic residues" evidence="4">
    <location>
        <begin position="926"/>
        <end position="953"/>
    </location>
</feature>
<feature type="compositionally biased region" description="Basic residues" evidence="4">
    <location>
        <begin position="1825"/>
        <end position="1842"/>
    </location>
</feature>
<evidence type="ECO:0000313" key="8">
    <source>
        <dbReference type="EMBL" id="GEU28213.1"/>
    </source>
</evidence>
<feature type="compositionally biased region" description="Pro residues" evidence="4">
    <location>
        <begin position="2527"/>
        <end position="2539"/>
    </location>
</feature>
<evidence type="ECO:0000256" key="2">
    <source>
        <dbReference type="PROSITE-ProRule" id="PRU00169"/>
    </source>
</evidence>
<keyword evidence="3" id="KW-0175">Coiled coil</keyword>
<dbReference type="InterPro" id="IPR003661">
    <property type="entry name" value="HisK_dim/P_dom"/>
</dbReference>
<dbReference type="GO" id="GO:0000155">
    <property type="term" value="F:phosphorelay sensor kinase activity"/>
    <property type="evidence" value="ECO:0007669"/>
    <property type="project" value="InterPro"/>
</dbReference>
<feature type="compositionally biased region" description="Basic residues" evidence="4">
    <location>
        <begin position="816"/>
        <end position="833"/>
    </location>
</feature>
<evidence type="ECO:0000259" key="5">
    <source>
        <dbReference type="PROSITE" id="PS50109"/>
    </source>
</evidence>
<dbReference type="SMART" id="SM00388">
    <property type="entry name" value="HisKA"/>
    <property type="match status" value="1"/>
</dbReference>
<feature type="compositionally biased region" description="Low complexity" evidence="4">
    <location>
        <begin position="2796"/>
        <end position="2811"/>
    </location>
</feature>
<feature type="compositionally biased region" description="Low complexity" evidence="4">
    <location>
        <begin position="986"/>
        <end position="1001"/>
    </location>
</feature>
<feature type="compositionally biased region" description="Basic and acidic residues" evidence="4">
    <location>
        <begin position="1683"/>
        <end position="1700"/>
    </location>
</feature>
<accession>A0A699GE80</accession>
<feature type="compositionally biased region" description="Basic residues" evidence="4">
    <location>
        <begin position="847"/>
        <end position="856"/>
    </location>
</feature>
<protein>
    <submittedName>
        <fullName evidence="8">Nucleotide cyclase</fullName>
    </submittedName>
</protein>
<dbReference type="Pfam" id="PF00990">
    <property type="entry name" value="GGDEF"/>
    <property type="match status" value="1"/>
</dbReference>
<dbReference type="CDD" id="cd17551">
    <property type="entry name" value="REC_RpfG-like"/>
    <property type="match status" value="1"/>
</dbReference>
<feature type="compositionally biased region" description="Low complexity" evidence="4">
    <location>
        <begin position="2760"/>
        <end position="2769"/>
    </location>
</feature>
<feature type="region of interest" description="Disordered" evidence="4">
    <location>
        <begin position="1986"/>
        <end position="2037"/>
    </location>
</feature>
<feature type="compositionally biased region" description="Basic residues" evidence="4">
    <location>
        <begin position="2202"/>
        <end position="2214"/>
    </location>
</feature>
<dbReference type="SUPFAM" id="SSF55073">
    <property type="entry name" value="Nucleotide cyclase"/>
    <property type="match status" value="1"/>
</dbReference>
<dbReference type="InterPro" id="IPR043128">
    <property type="entry name" value="Rev_trsase/Diguanyl_cyclase"/>
</dbReference>
<feature type="compositionally biased region" description="Basic residues" evidence="4">
    <location>
        <begin position="2465"/>
        <end position="2493"/>
    </location>
</feature>
<gene>
    <name evidence="8" type="ORF">Tci_000191</name>
</gene>
<dbReference type="InterPro" id="IPR011006">
    <property type="entry name" value="CheY-like_superfamily"/>
</dbReference>